<keyword evidence="5" id="KW-1185">Reference proteome</keyword>
<proteinExistence type="predicted"/>
<feature type="compositionally biased region" description="Polar residues" evidence="2">
    <location>
        <begin position="1"/>
        <end position="14"/>
    </location>
</feature>
<dbReference type="EMBL" id="KV784357">
    <property type="protein sequence ID" value="OEU17461.1"/>
    <property type="molecule type" value="Genomic_DNA"/>
</dbReference>
<protein>
    <recommendedName>
        <fullName evidence="3">RING-type domain-containing protein</fullName>
    </recommendedName>
</protein>
<dbReference type="InterPro" id="IPR001841">
    <property type="entry name" value="Znf_RING"/>
</dbReference>
<dbReference type="PROSITE" id="PS50089">
    <property type="entry name" value="ZF_RING_2"/>
    <property type="match status" value="1"/>
</dbReference>
<feature type="domain" description="RING-type" evidence="3">
    <location>
        <begin position="35"/>
        <end position="97"/>
    </location>
</feature>
<evidence type="ECO:0000256" key="1">
    <source>
        <dbReference type="PROSITE-ProRule" id="PRU00175"/>
    </source>
</evidence>
<evidence type="ECO:0000256" key="2">
    <source>
        <dbReference type="SAM" id="MobiDB-lite"/>
    </source>
</evidence>
<dbReference type="Gene3D" id="3.30.40.10">
    <property type="entry name" value="Zinc/RING finger domain, C3HC4 (zinc finger)"/>
    <property type="match status" value="1"/>
</dbReference>
<accession>A0A1E7FGZ7</accession>
<evidence type="ECO:0000259" key="3">
    <source>
        <dbReference type="PROSITE" id="PS50089"/>
    </source>
</evidence>
<dbReference type="CDD" id="cd16448">
    <property type="entry name" value="RING-H2"/>
    <property type="match status" value="1"/>
</dbReference>
<dbReference type="Proteomes" id="UP000095751">
    <property type="component" value="Unassembled WGS sequence"/>
</dbReference>
<reference evidence="4 5" key="1">
    <citation type="submission" date="2016-09" db="EMBL/GenBank/DDBJ databases">
        <title>Extensive genetic diversity and differential bi-allelic expression allows diatom success in the polar Southern Ocean.</title>
        <authorList>
            <consortium name="DOE Joint Genome Institute"/>
            <person name="Mock T."/>
            <person name="Otillar R.P."/>
            <person name="Strauss J."/>
            <person name="Dupont C."/>
            <person name="Frickenhaus S."/>
            <person name="Maumus F."/>
            <person name="Mcmullan M."/>
            <person name="Sanges R."/>
            <person name="Schmutz J."/>
            <person name="Toseland A."/>
            <person name="Valas R."/>
            <person name="Veluchamy A."/>
            <person name="Ward B.J."/>
            <person name="Allen A."/>
            <person name="Barry K."/>
            <person name="Falciatore A."/>
            <person name="Ferrante M."/>
            <person name="Fortunato A.E."/>
            <person name="Gloeckner G."/>
            <person name="Gruber A."/>
            <person name="Hipkin R."/>
            <person name="Janech M."/>
            <person name="Kroth P."/>
            <person name="Leese F."/>
            <person name="Lindquist E."/>
            <person name="Lyon B.R."/>
            <person name="Martin J."/>
            <person name="Mayer C."/>
            <person name="Parker M."/>
            <person name="Quesneville H."/>
            <person name="Raymond J."/>
            <person name="Uhlig C."/>
            <person name="Valentin K.U."/>
            <person name="Worden A.Z."/>
            <person name="Armbrust E.V."/>
            <person name="Bowler C."/>
            <person name="Green B."/>
            <person name="Moulton V."/>
            <person name="Van Oosterhout C."/>
            <person name="Grigoriev I."/>
        </authorList>
    </citation>
    <scope>NUCLEOTIDE SEQUENCE [LARGE SCALE GENOMIC DNA]</scope>
    <source>
        <strain evidence="4 5">CCMP1102</strain>
    </source>
</reference>
<keyword evidence="1" id="KW-0862">Zinc</keyword>
<dbReference type="SUPFAM" id="SSF57850">
    <property type="entry name" value="RING/U-box"/>
    <property type="match status" value="1"/>
</dbReference>
<dbReference type="KEGG" id="fcy:FRACYDRAFT_237881"/>
<name>A0A1E7FGZ7_9STRA</name>
<keyword evidence="1" id="KW-0479">Metal-binding</keyword>
<sequence length="539" mass="59985">MASFDSSNSLVQPEQTTSQRMSSRRSSLAIMIEDCIICLDEMQGSDYVHLLQCERHCGFNMCKNCIESLLSSSKDGFQEASDGNMHVKVYLHCPNCRSDLSHSIRDTLLLRKVNELRNTEIPETEWTNSQIRLKKALHTNEVQQAIKYARKMEAEYFGNEDDFDDDDDAADDDFSGGSDDEDYIVEQWGVEADISIGVHTSFCSPRPPDPVIREEAIRVDPTLFAGLDYFLTEDERREVTELMTRGDPSLLAEAAEILYTVAQNISSNPTKPASLAANNRPTTAITEKPANIRRKASLCRRSSVYQLIADAEVAHGKEEKKVSEQTRALQQNNANPRSRVGQHRLMERELRIQADFQKRFPIPVRMPKAVQLDLSLPFDLEFVDYTWSGTVMDAYSKISVGFGNRVSQRRPNNVHVGNILGTEQPNFVNAASMGCAIGLCMSSNDEKNSDVNDVYVAIPGQSRVLISHTGRIGKQGAVRGDVLSHIDGNAIAGRNVSEVLNLLHTKHSQAGGCIMLTLNAELSIAEALKRRAMAIAEIM</sequence>
<dbReference type="OrthoDB" id="41004at2759"/>
<evidence type="ECO:0000313" key="5">
    <source>
        <dbReference type="Proteomes" id="UP000095751"/>
    </source>
</evidence>
<dbReference type="InterPro" id="IPR013083">
    <property type="entry name" value="Znf_RING/FYVE/PHD"/>
</dbReference>
<feature type="region of interest" description="Disordered" evidence="2">
    <location>
        <begin position="159"/>
        <end position="179"/>
    </location>
</feature>
<organism evidence="4 5">
    <name type="scientific">Fragilariopsis cylindrus CCMP1102</name>
    <dbReference type="NCBI Taxonomy" id="635003"/>
    <lineage>
        <taxon>Eukaryota</taxon>
        <taxon>Sar</taxon>
        <taxon>Stramenopiles</taxon>
        <taxon>Ochrophyta</taxon>
        <taxon>Bacillariophyta</taxon>
        <taxon>Bacillariophyceae</taxon>
        <taxon>Bacillariophycidae</taxon>
        <taxon>Bacillariales</taxon>
        <taxon>Bacillariaceae</taxon>
        <taxon>Fragilariopsis</taxon>
    </lineage>
</organism>
<dbReference type="InParanoid" id="A0A1E7FGZ7"/>
<evidence type="ECO:0000313" key="4">
    <source>
        <dbReference type="EMBL" id="OEU17461.1"/>
    </source>
</evidence>
<feature type="region of interest" description="Disordered" evidence="2">
    <location>
        <begin position="1"/>
        <end position="23"/>
    </location>
</feature>
<dbReference type="AlphaFoldDB" id="A0A1E7FGZ7"/>
<gene>
    <name evidence="4" type="ORF">FRACYDRAFT_237881</name>
</gene>
<dbReference type="GO" id="GO:0008270">
    <property type="term" value="F:zinc ion binding"/>
    <property type="evidence" value="ECO:0007669"/>
    <property type="project" value="UniProtKB-KW"/>
</dbReference>
<keyword evidence="1" id="KW-0863">Zinc-finger</keyword>